<gene>
    <name evidence="2" type="ORF">GPM918_LOCUS19298</name>
    <name evidence="3" type="ORF">SRO942_LOCUS19295</name>
</gene>
<protein>
    <recommendedName>
        <fullName evidence="5">Heparan-alpha-glucosaminide N-acetyltransferase catalytic domain-containing protein</fullName>
    </recommendedName>
</protein>
<accession>A0A814PZ33</accession>
<evidence type="ECO:0000313" key="3">
    <source>
        <dbReference type="EMBL" id="CAF3876673.1"/>
    </source>
</evidence>
<keyword evidence="1" id="KW-0812">Transmembrane</keyword>
<reference evidence="2" key="1">
    <citation type="submission" date="2021-02" db="EMBL/GenBank/DDBJ databases">
        <authorList>
            <person name="Nowell W R."/>
        </authorList>
    </citation>
    <scope>NUCLEOTIDE SEQUENCE</scope>
</reference>
<dbReference type="PANTHER" id="PTHR40407">
    <property type="entry name" value="MEMBRANE PROTEIN-LIKE PROTEIN"/>
    <property type="match status" value="1"/>
</dbReference>
<feature type="transmembrane region" description="Helical" evidence="1">
    <location>
        <begin position="173"/>
        <end position="197"/>
    </location>
</feature>
<organism evidence="2 4">
    <name type="scientific">Didymodactylos carnosus</name>
    <dbReference type="NCBI Taxonomy" id="1234261"/>
    <lineage>
        <taxon>Eukaryota</taxon>
        <taxon>Metazoa</taxon>
        <taxon>Spiralia</taxon>
        <taxon>Gnathifera</taxon>
        <taxon>Rotifera</taxon>
        <taxon>Eurotatoria</taxon>
        <taxon>Bdelloidea</taxon>
        <taxon>Philodinida</taxon>
        <taxon>Philodinidae</taxon>
        <taxon>Didymodactylos</taxon>
    </lineage>
</organism>
<evidence type="ECO:0000256" key="1">
    <source>
        <dbReference type="SAM" id="Phobius"/>
    </source>
</evidence>
<name>A0A814PZ33_9BILA</name>
<dbReference type="Proteomes" id="UP000681722">
    <property type="component" value="Unassembled WGS sequence"/>
</dbReference>
<dbReference type="PANTHER" id="PTHR40407:SF1">
    <property type="entry name" value="HEPARAN-ALPHA-GLUCOSAMINIDE N-ACETYLTRANSFERASE CATALYTIC DOMAIN-CONTAINING PROTEIN"/>
    <property type="match status" value="1"/>
</dbReference>
<dbReference type="OrthoDB" id="2505607at2759"/>
<dbReference type="Proteomes" id="UP000663829">
    <property type="component" value="Unassembled WGS sequence"/>
</dbReference>
<dbReference type="EMBL" id="CAJOBC010005810">
    <property type="protein sequence ID" value="CAF3876673.1"/>
    <property type="molecule type" value="Genomic_DNA"/>
</dbReference>
<dbReference type="AlphaFoldDB" id="A0A814PZ33"/>
<keyword evidence="1" id="KW-1133">Transmembrane helix</keyword>
<evidence type="ECO:0000313" key="4">
    <source>
        <dbReference type="Proteomes" id="UP000663829"/>
    </source>
</evidence>
<evidence type="ECO:0000313" key="2">
    <source>
        <dbReference type="EMBL" id="CAF1112458.1"/>
    </source>
</evidence>
<proteinExistence type="predicted"/>
<evidence type="ECO:0008006" key="5">
    <source>
        <dbReference type="Google" id="ProtNLM"/>
    </source>
</evidence>
<feature type="transmembrane region" description="Helical" evidence="1">
    <location>
        <begin position="217"/>
        <end position="237"/>
    </location>
</feature>
<keyword evidence="1" id="KW-0472">Membrane</keyword>
<keyword evidence="4" id="KW-1185">Reference proteome</keyword>
<comment type="caution">
    <text evidence="2">The sequence shown here is derived from an EMBL/GenBank/DDBJ whole genome shotgun (WGS) entry which is preliminary data.</text>
</comment>
<feature type="transmembrane region" description="Helical" evidence="1">
    <location>
        <begin position="95"/>
        <end position="115"/>
    </location>
</feature>
<dbReference type="EMBL" id="CAJNOQ010005810">
    <property type="protein sequence ID" value="CAF1112458.1"/>
    <property type="molecule type" value="Genomic_DNA"/>
</dbReference>
<sequence length="283" mass="32038">MEFLHNDSSLLPPPSINIVQTETTSTVTTVAFKERSTSRLLSLDLLRGLIIIVMAWDHSHDFISDGKLPKDHGDEGWSGPLATYDNNVGLFLQRWLTHFCAPGFFWLMGIGMAFFSTSRSKRGWSNWQIIKHFQIRGLFLVFSDRLVNIPAYVQLYRKTTWLYPAVFPTPNALLGLLSIFEVLTSLGLTMMICGLLLPTIQYLSKKIKIFVLQGGQILCMLLGGASFVISNIVVIHYQDGDPTKMEPFPRSADPAKTFPQYLVRDHSHRSPERKCHMGHTSHD</sequence>